<evidence type="ECO:0000256" key="2">
    <source>
        <dbReference type="SAM" id="SignalP"/>
    </source>
</evidence>
<evidence type="ECO:0000256" key="1">
    <source>
        <dbReference type="ARBA" id="ARBA00022729"/>
    </source>
</evidence>
<dbReference type="AlphaFoldDB" id="A0A090QJV8"/>
<accession>A0A090QJV8</accession>
<dbReference type="Gene3D" id="2.40.160.20">
    <property type="match status" value="1"/>
</dbReference>
<feature type="domain" description="Outer membrane protein beta-barrel" evidence="3">
    <location>
        <begin position="30"/>
        <end position="230"/>
    </location>
</feature>
<dbReference type="STRING" id="754436.JCM19237_6099"/>
<keyword evidence="1 2" id="KW-0732">Signal</keyword>
<feature type="chain" id="PRO_5001863410" description="Outer membrane protein beta-barrel domain-containing protein" evidence="2">
    <location>
        <begin position="31"/>
        <end position="230"/>
    </location>
</feature>
<organism evidence="4 5">
    <name type="scientific">Photobacterium aphoticum</name>
    <dbReference type="NCBI Taxonomy" id="754436"/>
    <lineage>
        <taxon>Bacteria</taxon>
        <taxon>Pseudomonadati</taxon>
        <taxon>Pseudomonadota</taxon>
        <taxon>Gammaproteobacteria</taxon>
        <taxon>Vibrionales</taxon>
        <taxon>Vibrionaceae</taxon>
        <taxon>Photobacterium</taxon>
    </lineage>
</organism>
<evidence type="ECO:0000313" key="4">
    <source>
        <dbReference type="EMBL" id="GAL03206.1"/>
    </source>
</evidence>
<gene>
    <name evidence="4" type="ORF">JCM19237_6099</name>
</gene>
<comment type="caution">
    <text evidence="4">The sequence shown here is derived from an EMBL/GenBank/DDBJ whole genome shotgun (WGS) entry which is preliminary data.</text>
</comment>
<dbReference type="eggNOG" id="ENOG5031N4X">
    <property type="taxonomic scope" value="Bacteria"/>
</dbReference>
<protein>
    <recommendedName>
        <fullName evidence="3">Outer membrane protein beta-barrel domain-containing protein</fullName>
    </recommendedName>
</protein>
<evidence type="ECO:0000259" key="3">
    <source>
        <dbReference type="Pfam" id="PF13505"/>
    </source>
</evidence>
<proteinExistence type="predicted"/>
<evidence type="ECO:0000313" key="5">
    <source>
        <dbReference type="Proteomes" id="UP000029227"/>
    </source>
</evidence>
<feature type="signal peptide" evidence="2">
    <location>
        <begin position="1"/>
        <end position="30"/>
    </location>
</feature>
<dbReference type="InterPro" id="IPR011250">
    <property type="entry name" value="OMP/PagP_B-barrel"/>
</dbReference>
<dbReference type="Pfam" id="PF13505">
    <property type="entry name" value="OMP_b-brl"/>
    <property type="match status" value="1"/>
</dbReference>
<dbReference type="EMBL" id="BBMN01000001">
    <property type="protein sequence ID" value="GAL03206.1"/>
    <property type="molecule type" value="Genomic_DNA"/>
</dbReference>
<name>A0A090QJV8_9GAMM</name>
<sequence>MSHLKTERANKKTLLGCALCLSLLPATVWAEATDAPVVESEKNASQYFFGVRGGGSLMGNDDSAVFANGGTVDSDDGGIGAFGAFDIGMYMPNDTGRVYYSFEFHRSTTQFEGKDAYDTQAMLHVISADHFFQPDLNVRPFVGLHFGYAFAETDSEFPDSYDDSGIVFGVQAGLGWEVTQRLALEVGLRHTMMPSTRRSWQAETESGEAVTVESQLKGVSSAYAGVNYRF</sequence>
<reference evidence="4 5" key="1">
    <citation type="journal article" date="2014" name="Genome Announc.">
        <title>Draft Genome Sequences of Two Vibrionaceae Species, Vibrio ponticus C121 and Photobacterium aphoticum C119, Isolated as Coral Reef Microbiota.</title>
        <authorList>
            <person name="Al-saari N."/>
            <person name="Meirelles P.M."/>
            <person name="Mino S."/>
            <person name="Suda W."/>
            <person name="Oshima K."/>
            <person name="Hattori M."/>
            <person name="Ohkuma M."/>
            <person name="Thompson F.L."/>
            <person name="Gomez-Gil B."/>
            <person name="Sawabe T."/>
            <person name="Sawabe T."/>
        </authorList>
    </citation>
    <scope>NUCLEOTIDE SEQUENCE [LARGE SCALE GENOMIC DNA]</scope>
    <source>
        <strain evidence="4 5">JCM 19237</strain>
    </source>
</reference>
<dbReference type="InterPro" id="IPR027385">
    <property type="entry name" value="Beta-barrel_OMP"/>
</dbReference>
<dbReference type="Proteomes" id="UP000029227">
    <property type="component" value="Unassembled WGS sequence"/>
</dbReference>
<dbReference type="SUPFAM" id="SSF56925">
    <property type="entry name" value="OMPA-like"/>
    <property type="match status" value="1"/>
</dbReference>